<protein>
    <recommendedName>
        <fullName evidence="7">Inter-alpha-trypsin inhibitor heavy chain H5</fullName>
    </recommendedName>
</protein>
<dbReference type="Pfam" id="PF13768">
    <property type="entry name" value="VWA_3"/>
    <property type="match status" value="1"/>
</dbReference>
<evidence type="ECO:0008006" key="7">
    <source>
        <dbReference type="Google" id="ProtNLM"/>
    </source>
</evidence>
<dbReference type="AlphaFoldDB" id="A0AAV9QUJ8"/>
<dbReference type="Proteomes" id="UP001311232">
    <property type="component" value="Unassembled WGS sequence"/>
</dbReference>
<feature type="domain" description="VIT" evidence="4">
    <location>
        <begin position="40"/>
        <end position="167"/>
    </location>
</feature>
<evidence type="ECO:0000313" key="6">
    <source>
        <dbReference type="Proteomes" id="UP001311232"/>
    </source>
</evidence>
<dbReference type="Pfam" id="PF08487">
    <property type="entry name" value="VIT"/>
    <property type="match status" value="1"/>
</dbReference>
<dbReference type="PROSITE" id="PS50234">
    <property type="entry name" value="VWFA"/>
    <property type="match status" value="1"/>
</dbReference>
<evidence type="ECO:0000256" key="2">
    <source>
        <dbReference type="SAM" id="SignalP"/>
    </source>
</evidence>
<gene>
    <name evidence="5" type="ORF">CRENBAI_012037</name>
</gene>
<reference evidence="5 6" key="1">
    <citation type="submission" date="2021-06" db="EMBL/GenBank/DDBJ databases">
        <authorList>
            <person name="Palmer J.M."/>
        </authorList>
    </citation>
    <scope>NUCLEOTIDE SEQUENCE [LARGE SCALE GENOMIC DNA]</scope>
    <source>
        <strain evidence="5 6">MEX-2019</strain>
        <tissue evidence="5">Muscle</tissue>
    </source>
</reference>
<feature type="chain" id="PRO_5043440718" description="Inter-alpha-trypsin inhibitor heavy chain H5" evidence="2">
    <location>
        <begin position="16"/>
        <end position="384"/>
    </location>
</feature>
<feature type="domain" description="VWFA" evidence="3">
    <location>
        <begin position="295"/>
        <end position="341"/>
    </location>
</feature>
<dbReference type="PANTHER" id="PTHR10338">
    <property type="entry name" value="INTER-ALPHA-TRYPSIN INHIBITOR HEAVY CHAIN FAMILY MEMBER"/>
    <property type="match status" value="1"/>
</dbReference>
<evidence type="ECO:0000256" key="1">
    <source>
        <dbReference type="SAM" id="MobiDB-lite"/>
    </source>
</evidence>
<dbReference type="EMBL" id="JAHHUM010002904">
    <property type="protein sequence ID" value="KAK5599979.1"/>
    <property type="molecule type" value="Genomic_DNA"/>
</dbReference>
<dbReference type="InterPro" id="IPR013694">
    <property type="entry name" value="VIT"/>
</dbReference>
<evidence type="ECO:0000259" key="4">
    <source>
        <dbReference type="PROSITE" id="PS51468"/>
    </source>
</evidence>
<dbReference type="InterPro" id="IPR002035">
    <property type="entry name" value="VWF_A"/>
</dbReference>
<dbReference type="PROSITE" id="PS51468">
    <property type="entry name" value="VIT"/>
    <property type="match status" value="1"/>
</dbReference>
<proteinExistence type="predicted"/>
<comment type="caution">
    <text evidence="5">The sequence shown here is derived from an EMBL/GenBank/DDBJ whole genome shotgun (WGS) entry which is preliminary data.</text>
</comment>
<dbReference type="Gene3D" id="3.40.50.410">
    <property type="entry name" value="von Willebrand factor, type A domain"/>
    <property type="match status" value="1"/>
</dbReference>
<accession>A0AAV9QUJ8</accession>
<evidence type="ECO:0000259" key="3">
    <source>
        <dbReference type="PROSITE" id="PS50234"/>
    </source>
</evidence>
<name>A0AAV9QUJ8_9TELE</name>
<dbReference type="PANTHER" id="PTHR10338:SF62">
    <property type="entry name" value="INTER-ALPHA-TRYPSIN INHIBITOR HEAVY CHAIN H5"/>
    <property type="match status" value="1"/>
</dbReference>
<keyword evidence="6" id="KW-1185">Reference proteome</keyword>
<dbReference type="SMART" id="SM00609">
    <property type="entry name" value="VIT"/>
    <property type="match status" value="1"/>
</dbReference>
<dbReference type="SUPFAM" id="SSF53300">
    <property type="entry name" value="vWA-like"/>
    <property type="match status" value="1"/>
</dbReference>
<organism evidence="5 6">
    <name type="scientific">Crenichthys baileyi</name>
    <name type="common">White River springfish</name>
    <dbReference type="NCBI Taxonomy" id="28760"/>
    <lineage>
        <taxon>Eukaryota</taxon>
        <taxon>Metazoa</taxon>
        <taxon>Chordata</taxon>
        <taxon>Craniata</taxon>
        <taxon>Vertebrata</taxon>
        <taxon>Euteleostomi</taxon>
        <taxon>Actinopterygii</taxon>
        <taxon>Neopterygii</taxon>
        <taxon>Teleostei</taxon>
        <taxon>Neoteleostei</taxon>
        <taxon>Acanthomorphata</taxon>
        <taxon>Ovalentaria</taxon>
        <taxon>Atherinomorphae</taxon>
        <taxon>Cyprinodontiformes</taxon>
        <taxon>Goodeidae</taxon>
        <taxon>Crenichthys</taxon>
    </lineage>
</organism>
<keyword evidence="2" id="KW-0732">Signal</keyword>
<dbReference type="InterPro" id="IPR050934">
    <property type="entry name" value="ITIH"/>
</dbReference>
<dbReference type="InterPro" id="IPR036465">
    <property type="entry name" value="vWFA_dom_sf"/>
</dbReference>
<feature type="region of interest" description="Disordered" evidence="1">
    <location>
        <begin position="117"/>
        <end position="146"/>
    </location>
</feature>
<sequence length="384" mass="43032">MLLLVLLLSFSPSFPGQPQLEEDLDPDLGDFDLDIAPRRVPRQVKAILVKENKPHIQELSIKTSIISRYAFTAVYCSMLNRHPAAAEGVFQFQVPAGAYISNFTMIIGGRVYQSEVRPKQQRVKQGNGKPKNRESSDTSSEPEVEVFSTAASIPGRNRAIFLLMYEELLQRRLGSYKHVTSLRPLQLVSRLSLDITIVDHAPIVDLEVLPLRNGKITAKPEVPITTAVKNEKNVWKITFSPNIVQQAKISTSGILGDFVIRYDVQRDAGIGDLQVLNGHFVHYFAPKDLPVVPKNVVFVIDTSASMLGKKMRQTKDALFTILRDLRPADHFNFISFSNKIKVWQPNGLVPVTPLNVRDAKKFIYTLLPNGGETLVHTERLSHCS</sequence>
<evidence type="ECO:0000313" key="5">
    <source>
        <dbReference type="EMBL" id="KAK5599979.1"/>
    </source>
</evidence>
<feature type="signal peptide" evidence="2">
    <location>
        <begin position="1"/>
        <end position="15"/>
    </location>
</feature>